<dbReference type="Gene3D" id="4.10.80.30">
    <property type="entry name" value="DNA polymerase, domain 6"/>
    <property type="match status" value="1"/>
</dbReference>
<dbReference type="HOGENOM" id="CLU_796422_0_0_9"/>
<keyword evidence="9" id="KW-1185">Reference proteome</keyword>
<dbReference type="SMART" id="SM00047">
    <property type="entry name" value="LYZ2"/>
    <property type="match status" value="1"/>
</dbReference>
<dbReference type="STRING" id="525309.HMPREF0494_1123"/>
<dbReference type="InterPro" id="IPR002901">
    <property type="entry name" value="MGlyc_endo_b_GlcNAc-like_dom"/>
</dbReference>
<feature type="chain" id="PRO_5009951611" evidence="4">
    <location>
        <begin position="25"/>
        <end position="374"/>
    </location>
</feature>
<evidence type="ECO:0000313" key="6">
    <source>
        <dbReference type="EMBL" id="EEW53689.1"/>
    </source>
</evidence>
<feature type="signal peptide" evidence="4">
    <location>
        <begin position="1"/>
        <end position="24"/>
    </location>
</feature>
<sequence>MKKQILTAIIAGMLLAANGSPVLAAGVDLNGAYRDAEQAIVNQQPLDEGQIRQRGEEYTSAFLTAFSQLSQDYEQSFRQGVSDGLKGSLSQQTRSRVGQAGYQRGYRRGQQLRPQPQPGQPDPPATAPANPPVPAVPAEQAPAQPVSGPDQQEYPAQEPSPDQAKFISRVAKSAQKVGMEYDLYPSVIIAQAALESNWGSSELARKPYHNLFGVKGSFNGKSVLQPTTEYTHDGHEQKINDHFRWYENDYQSLCDYAETLADPLYAGVHRGQAGNYRSATHALLGRYATDPQYDRKLNKIIASYGLTKYDADLPAGKASRGDQKSQTQQPVATVRGQQATGPHKPTHHLTWLSIVGGAGSAGALGLLRRFLIKA</sequence>
<protein>
    <submittedName>
        <fullName evidence="7">Gametolysin</fullName>
    </submittedName>
    <submittedName>
        <fullName evidence="6">Mannosyl-glycoprotein endo-beta-N-acetylglucosaminidase</fullName>
        <ecNumber evidence="6">3.5.1.28</ecNumber>
    </submittedName>
</protein>
<dbReference type="Gene3D" id="1.10.530.10">
    <property type="match status" value="1"/>
</dbReference>
<dbReference type="PATRIC" id="fig|525309.8.peg.2087"/>
<dbReference type="GO" id="GO:0008745">
    <property type="term" value="F:N-acetylmuramoyl-L-alanine amidase activity"/>
    <property type="evidence" value="ECO:0007669"/>
    <property type="project" value="UniProtKB-EC"/>
</dbReference>
<dbReference type="PANTHER" id="PTHR33308">
    <property type="entry name" value="PEPTIDOGLYCAN HYDROLASE FLGJ"/>
    <property type="match status" value="1"/>
</dbReference>
<dbReference type="EMBL" id="AZDK01000008">
    <property type="protein sequence ID" value="KRK60071.1"/>
    <property type="molecule type" value="Genomic_DNA"/>
</dbReference>
<feature type="compositionally biased region" description="Low complexity" evidence="3">
    <location>
        <begin position="98"/>
        <end position="114"/>
    </location>
</feature>
<evidence type="ECO:0000313" key="9">
    <source>
        <dbReference type="Proteomes" id="UP000051883"/>
    </source>
</evidence>
<dbReference type="RefSeq" id="WP_007124680.1">
    <property type="nucleotide sequence ID" value="NZ_AZDK01000008.1"/>
</dbReference>
<dbReference type="Proteomes" id="UP000051883">
    <property type="component" value="Unassembled WGS sequence"/>
</dbReference>
<reference evidence="7 9" key="2">
    <citation type="journal article" date="2015" name="Genome Announc.">
        <title>Expanding the biotechnology potential of lactobacilli through comparative genomics of 213 strains and associated genera.</title>
        <authorList>
            <person name="Sun Z."/>
            <person name="Harris H.M."/>
            <person name="McCann A."/>
            <person name="Guo C."/>
            <person name="Argimon S."/>
            <person name="Zhang W."/>
            <person name="Yang X."/>
            <person name="Jeffery I.B."/>
            <person name="Cooney J.C."/>
            <person name="Kagawa T.F."/>
            <person name="Liu W."/>
            <person name="Song Y."/>
            <person name="Salvetti E."/>
            <person name="Wrobel A."/>
            <person name="Rasinkangas P."/>
            <person name="Parkhill J."/>
            <person name="Rea M.C."/>
            <person name="O'Sullivan O."/>
            <person name="Ritari J."/>
            <person name="Douillard F.P."/>
            <person name="Paul Ross R."/>
            <person name="Yang R."/>
            <person name="Briner A.E."/>
            <person name="Felis G.E."/>
            <person name="de Vos W.M."/>
            <person name="Barrangou R."/>
            <person name="Klaenhammer T.R."/>
            <person name="Caufield P.W."/>
            <person name="Cui Y."/>
            <person name="Zhang H."/>
            <person name="O'Toole P.W."/>
        </authorList>
    </citation>
    <scope>NUCLEOTIDE SEQUENCE [LARGE SCALE GENOMIC DNA]</scope>
    <source>
        <strain evidence="7 9">DSM 16041</strain>
    </source>
</reference>
<dbReference type="PANTHER" id="PTHR33308:SF9">
    <property type="entry name" value="PEPTIDOGLYCAN HYDROLASE FLGJ"/>
    <property type="match status" value="1"/>
</dbReference>
<keyword evidence="2 6" id="KW-0378">Hydrolase</keyword>
<feature type="region of interest" description="Disordered" evidence="3">
    <location>
        <begin position="315"/>
        <end position="345"/>
    </location>
</feature>
<dbReference type="Proteomes" id="UP000003675">
    <property type="component" value="Unassembled WGS sequence"/>
</dbReference>
<dbReference type="InterPro" id="IPR051056">
    <property type="entry name" value="Glycosyl_Hydrolase_73"/>
</dbReference>
<gene>
    <name evidence="6" type="primary">mur</name>
    <name evidence="7" type="ORF">FC31_GL002012</name>
    <name evidence="6" type="ORF">HMPREF0494_1123</name>
</gene>
<comment type="similarity">
    <text evidence="1">Belongs to the glycosyl hydrolase 73 family.</text>
</comment>
<dbReference type="PRINTS" id="PR01002">
    <property type="entry name" value="FLGFLGJ"/>
</dbReference>
<dbReference type="OrthoDB" id="2155627at2"/>
<keyword evidence="4" id="KW-0732">Signal</keyword>
<feature type="region of interest" description="Disordered" evidence="3">
    <location>
        <begin position="81"/>
        <end position="164"/>
    </location>
</feature>
<dbReference type="EMBL" id="ACLL01000026">
    <property type="protein sequence ID" value="EEW53689.1"/>
    <property type="molecule type" value="Genomic_DNA"/>
</dbReference>
<organism evidence="6 8">
    <name type="scientific">Limosilactobacillus antri DSM 16041</name>
    <dbReference type="NCBI Taxonomy" id="525309"/>
    <lineage>
        <taxon>Bacteria</taxon>
        <taxon>Bacillati</taxon>
        <taxon>Bacillota</taxon>
        <taxon>Bacilli</taxon>
        <taxon>Lactobacillales</taxon>
        <taxon>Lactobacillaceae</taxon>
        <taxon>Limosilactobacillus</taxon>
    </lineage>
</organism>
<accession>C8P729</accession>
<evidence type="ECO:0000259" key="5">
    <source>
        <dbReference type="SMART" id="SM00047"/>
    </source>
</evidence>
<dbReference type="Pfam" id="PF01832">
    <property type="entry name" value="Glucosaminidase"/>
    <property type="match status" value="1"/>
</dbReference>
<feature type="compositionally biased region" description="Low complexity" evidence="3">
    <location>
        <begin position="136"/>
        <end position="146"/>
    </location>
</feature>
<evidence type="ECO:0000256" key="2">
    <source>
        <dbReference type="ARBA" id="ARBA00022801"/>
    </source>
</evidence>
<dbReference type="eggNOG" id="COG1705">
    <property type="taxonomic scope" value="Bacteria"/>
</dbReference>
<proteinExistence type="inferred from homology"/>
<name>C8P729_9LACO</name>
<dbReference type="GO" id="GO:0004040">
    <property type="term" value="F:amidase activity"/>
    <property type="evidence" value="ECO:0007669"/>
    <property type="project" value="InterPro"/>
</dbReference>
<dbReference type="EC" id="3.5.1.28" evidence="6"/>
<evidence type="ECO:0000313" key="7">
    <source>
        <dbReference type="EMBL" id="KRK60071.1"/>
    </source>
</evidence>
<evidence type="ECO:0000313" key="8">
    <source>
        <dbReference type="Proteomes" id="UP000003675"/>
    </source>
</evidence>
<reference evidence="6 8" key="1">
    <citation type="submission" date="2009-09" db="EMBL/GenBank/DDBJ databases">
        <authorList>
            <person name="Qin X."/>
            <person name="Bachman B."/>
            <person name="Battles P."/>
            <person name="Bell A."/>
            <person name="Bess C."/>
            <person name="Bickham C."/>
            <person name="Chaboub L."/>
            <person name="Chen D."/>
            <person name="Coyle M."/>
            <person name="Deiros D.R."/>
            <person name="Dinh H."/>
            <person name="Forbes L."/>
            <person name="Fowler G."/>
            <person name="Francisco L."/>
            <person name="Fu Q."/>
            <person name="Gubbala S."/>
            <person name="Hale W."/>
            <person name="Han Y."/>
            <person name="Hemphill L."/>
            <person name="Highlander S.K."/>
            <person name="Hirani K."/>
            <person name="Hogues M."/>
            <person name="Jackson L."/>
            <person name="Jakkamsetti A."/>
            <person name="Javaid M."/>
            <person name="Jiang H."/>
            <person name="Korchina V."/>
            <person name="Kovar C."/>
            <person name="Lara F."/>
            <person name="Lee S."/>
            <person name="Mata R."/>
            <person name="Mathew T."/>
            <person name="Moen C."/>
            <person name="Morales K."/>
            <person name="Munidasa M."/>
            <person name="Nazareth L."/>
            <person name="Ngo R."/>
            <person name="Nguyen L."/>
            <person name="Okwuonu G."/>
            <person name="Ongeri F."/>
            <person name="Patil S."/>
            <person name="Petrosino J."/>
            <person name="Pham C."/>
            <person name="Pham P."/>
            <person name="Pu L.-L."/>
            <person name="Puazo M."/>
            <person name="Raj R."/>
            <person name="Reid J."/>
            <person name="Rouhana J."/>
            <person name="Saada N."/>
            <person name="Shang Y."/>
            <person name="Simmons D."/>
            <person name="Thornton R."/>
            <person name="Warren J."/>
            <person name="Weissenberger G."/>
            <person name="Zhang J."/>
            <person name="Zhang L."/>
            <person name="Zhou C."/>
            <person name="Zhu D."/>
            <person name="Muzny D."/>
            <person name="Worley K."/>
            <person name="Gibbs R."/>
        </authorList>
    </citation>
    <scope>NUCLEOTIDE SEQUENCE [LARGE SCALE GENOMIC DNA]</scope>
    <source>
        <strain evidence="6 8">DSM 16041</strain>
    </source>
</reference>
<feature type="compositionally biased region" description="Pro residues" evidence="3">
    <location>
        <begin position="115"/>
        <end position="135"/>
    </location>
</feature>
<dbReference type="CAZy" id="GH73">
    <property type="family name" value="Glycoside Hydrolase Family 73"/>
</dbReference>
<feature type="domain" description="Mannosyl-glycoprotein endo-beta-N-acetylglucosamidase-like" evidence="5">
    <location>
        <begin position="157"/>
        <end position="310"/>
    </location>
</feature>
<evidence type="ECO:0000256" key="3">
    <source>
        <dbReference type="SAM" id="MobiDB-lite"/>
    </source>
</evidence>
<evidence type="ECO:0000256" key="4">
    <source>
        <dbReference type="SAM" id="SignalP"/>
    </source>
</evidence>
<dbReference type="AlphaFoldDB" id="C8P729"/>
<comment type="caution">
    <text evidence="6">The sequence shown here is derived from an EMBL/GenBank/DDBJ whole genome shotgun (WGS) entry which is preliminary data.</text>
</comment>
<feature type="compositionally biased region" description="Polar residues" evidence="3">
    <location>
        <begin position="324"/>
        <end position="340"/>
    </location>
</feature>
<evidence type="ECO:0000256" key="1">
    <source>
        <dbReference type="ARBA" id="ARBA00010266"/>
    </source>
</evidence>